<dbReference type="PANTHER" id="PTHR42951">
    <property type="entry name" value="METALLO-BETA-LACTAMASE DOMAIN-CONTAINING"/>
    <property type="match status" value="1"/>
</dbReference>
<evidence type="ECO:0000313" key="4">
    <source>
        <dbReference type="EMBL" id="SNT68472.1"/>
    </source>
</evidence>
<dbReference type="CDD" id="cd16282">
    <property type="entry name" value="metallo-hydrolase-like_MBL-fold"/>
    <property type="match status" value="1"/>
</dbReference>
<dbReference type="SUPFAM" id="SSF56281">
    <property type="entry name" value="Metallo-hydrolase/oxidoreductase"/>
    <property type="match status" value="1"/>
</dbReference>
<organism evidence="4 5">
    <name type="scientific">Paracoccus seriniphilus</name>
    <dbReference type="NCBI Taxonomy" id="184748"/>
    <lineage>
        <taxon>Bacteria</taxon>
        <taxon>Pseudomonadati</taxon>
        <taxon>Pseudomonadota</taxon>
        <taxon>Alphaproteobacteria</taxon>
        <taxon>Rhodobacterales</taxon>
        <taxon>Paracoccaceae</taxon>
        <taxon>Paracoccus</taxon>
    </lineage>
</organism>
<evidence type="ECO:0000256" key="2">
    <source>
        <dbReference type="SAM" id="SignalP"/>
    </source>
</evidence>
<dbReference type="Gene3D" id="3.60.15.10">
    <property type="entry name" value="Ribonuclease Z/Hydroxyacylglutathione hydrolase-like"/>
    <property type="match status" value="1"/>
</dbReference>
<feature type="domain" description="Metallo-beta-lactamase" evidence="3">
    <location>
        <begin position="94"/>
        <end position="278"/>
    </location>
</feature>
<feature type="chain" id="PRO_5012467120" evidence="2">
    <location>
        <begin position="20"/>
        <end position="353"/>
    </location>
</feature>
<dbReference type="SMART" id="SM00849">
    <property type="entry name" value="Lactamase_B"/>
    <property type="match status" value="1"/>
</dbReference>
<accession>A0A239PKY5</accession>
<dbReference type="GO" id="GO:0017001">
    <property type="term" value="P:antibiotic catabolic process"/>
    <property type="evidence" value="ECO:0007669"/>
    <property type="project" value="UniProtKB-ARBA"/>
</dbReference>
<dbReference type="GO" id="GO:0016787">
    <property type="term" value="F:hydrolase activity"/>
    <property type="evidence" value="ECO:0007669"/>
    <property type="project" value="UniProtKB-KW"/>
</dbReference>
<dbReference type="RefSeq" id="WP_089342828.1">
    <property type="nucleotide sequence ID" value="NZ_CP067129.1"/>
</dbReference>
<dbReference type="InterPro" id="IPR001279">
    <property type="entry name" value="Metallo-B-lactamas"/>
</dbReference>
<dbReference type="OrthoDB" id="420651at2"/>
<evidence type="ECO:0000259" key="3">
    <source>
        <dbReference type="SMART" id="SM00849"/>
    </source>
</evidence>
<dbReference type="Proteomes" id="UP000198307">
    <property type="component" value="Unassembled WGS sequence"/>
</dbReference>
<comment type="similarity">
    <text evidence="1">Belongs to the metallo-beta-lactamase superfamily. Class-B beta-lactamase family.</text>
</comment>
<evidence type="ECO:0000313" key="5">
    <source>
        <dbReference type="Proteomes" id="UP000198307"/>
    </source>
</evidence>
<sequence>MFHLVLTACFAASSPLCMPVLLPAGSAATREDCRHGAARITQDWLQDHPDLTGNGFRCVAGNQLPALDLREIAPGVHVYQGRPAQMEDTADGRIANLGVVIGEDRIAVIDSGVSRRQGQEFLTAIRQISDKPISHVILTHMHPDHVLGAAVFAEAGAQVVAHHALPRALAVRAQSYLDNALRLFGAEQMLGTEIVLPDMVVTDSMTIDLGGRSLLLRTARTAHTDNDLTVFDDASGTLFTGDLLFRELTPVVDGSLLGWIDWAEMPPSPVPSLIVPGHGRVAQNWPEAVKPQQDFLTALRDATRETIRDGLPMSRAVPRIVEGMSAWRNGWQSYEATVARDATASFKELEWEQ</sequence>
<keyword evidence="5" id="KW-1185">Reference proteome</keyword>
<evidence type="ECO:0000256" key="1">
    <source>
        <dbReference type="ARBA" id="ARBA00005250"/>
    </source>
</evidence>
<dbReference type="AlphaFoldDB" id="A0A239PKY5"/>
<dbReference type="InterPro" id="IPR036866">
    <property type="entry name" value="RibonucZ/Hydroxyglut_hydro"/>
</dbReference>
<feature type="signal peptide" evidence="2">
    <location>
        <begin position="1"/>
        <end position="19"/>
    </location>
</feature>
<protein>
    <submittedName>
        <fullName evidence="4">Quinoprotein relay system zinc metallohydrolase 2</fullName>
    </submittedName>
</protein>
<dbReference type="PANTHER" id="PTHR42951:SF4">
    <property type="entry name" value="ACYL-COENZYME A THIOESTERASE MBLAC2"/>
    <property type="match status" value="1"/>
</dbReference>
<dbReference type="NCBIfam" id="TIGR04559">
    <property type="entry name" value="SoxH_rel_PQQ_2"/>
    <property type="match status" value="1"/>
</dbReference>
<gene>
    <name evidence="4" type="ORF">SAMN05444959_10125</name>
</gene>
<dbReference type="EMBL" id="FZQB01000001">
    <property type="protein sequence ID" value="SNT68472.1"/>
    <property type="molecule type" value="Genomic_DNA"/>
</dbReference>
<dbReference type="InterPro" id="IPR030829">
    <property type="entry name" value="SoxH-rel_PQQ_2"/>
</dbReference>
<dbReference type="InterPro" id="IPR050855">
    <property type="entry name" value="NDM-1-like"/>
</dbReference>
<name>A0A239PKY5_9RHOB</name>
<proteinExistence type="inferred from homology"/>
<keyword evidence="4" id="KW-0378">Hydrolase</keyword>
<dbReference type="Pfam" id="PF00753">
    <property type="entry name" value="Lactamase_B"/>
    <property type="match status" value="1"/>
</dbReference>
<reference evidence="4 5" key="1">
    <citation type="submission" date="2017-07" db="EMBL/GenBank/DDBJ databases">
        <authorList>
            <person name="Sun Z.S."/>
            <person name="Albrecht U."/>
            <person name="Echele G."/>
            <person name="Lee C.C."/>
        </authorList>
    </citation>
    <scope>NUCLEOTIDE SEQUENCE [LARGE SCALE GENOMIC DNA]</scope>
    <source>
        <strain evidence="4 5">DSM 14827</strain>
    </source>
</reference>
<keyword evidence="2" id="KW-0732">Signal</keyword>